<comment type="caution">
    <text evidence="2">The sequence shown here is derived from an EMBL/GenBank/DDBJ whole genome shotgun (WGS) entry which is preliminary data.</text>
</comment>
<dbReference type="Proteomes" id="UP001390339">
    <property type="component" value="Unassembled WGS sequence"/>
</dbReference>
<name>A0ABR2IB39_9PEZI</name>
<reference evidence="2 3" key="1">
    <citation type="journal article" date="2024" name="IMA Fungus">
        <title>Apiospora arundinis, a panoply of carbohydrate-active enzymes and secondary metabolites.</title>
        <authorList>
            <person name="Sorensen T."/>
            <person name="Petersen C."/>
            <person name="Muurmann A.T."/>
            <person name="Christiansen J.V."/>
            <person name="Brundto M.L."/>
            <person name="Overgaard C.K."/>
            <person name="Boysen A.T."/>
            <person name="Wollenberg R.D."/>
            <person name="Larsen T.O."/>
            <person name="Sorensen J.L."/>
            <person name="Nielsen K.L."/>
            <person name="Sondergaard T.E."/>
        </authorList>
    </citation>
    <scope>NUCLEOTIDE SEQUENCE [LARGE SCALE GENOMIC DNA]</scope>
    <source>
        <strain evidence="2 3">AAU 773</strain>
    </source>
</reference>
<evidence type="ECO:0000313" key="3">
    <source>
        <dbReference type="Proteomes" id="UP001390339"/>
    </source>
</evidence>
<protein>
    <submittedName>
        <fullName evidence="2">Uncharacterized protein</fullName>
    </submittedName>
</protein>
<dbReference type="EMBL" id="JAPCWZ010000006">
    <property type="protein sequence ID" value="KAK8860136.1"/>
    <property type="molecule type" value="Genomic_DNA"/>
</dbReference>
<keyword evidence="3" id="KW-1185">Reference proteome</keyword>
<evidence type="ECO:0000313" key="2">
    <source>
        <dbReference type="EMBL" id="KAK8860136.1"/>
    </source>
</evidence>
<feature type="compositionally biased region" description="Polar residues" evidence="1">
    <location>
        <begin position="204"/>
        <end position="222"/>
    </location>
</feature>
<evidence type="ECO:0000256" key="1">
    <source>
        <dbReference type="SAM" id="MobiDB-lite"/>
    </source>
</evidence>
<feature type="region of interest" description="Disordered" evidence="1">
    <location>
        <begin position="191"/>
        <end position="222"/>
    </location>
</feature>
<proteinExistence type="predicted"/>
<accession>A0ABR2IB39</accession>
<sequence>MPGQDWNPEYTYSLNLVQTGRHALEFTLTHQEEGTTHSRDYSRALAMEIPTFGVGDWESFSVSITKEFRDAVTNATSFLYDSNVFSSDHCLAYGYFNALPRDPFQMRAGFISPLGFGTTHLLSLLIRIDYDLGFDMLSHLTTVLTQKLVAEWDVNSKAKFPQRLLVVIAGGSQDEQDTRFGGRDMKQIKGVFVDMRSPQRGTGRPSTTTTEEQSPQDRQARK</sequence>
<gene>
    <name evidence="2" type="ORF">PGQ11_010870</name>
</gene>
<organism evidence="2 3">
    <name type="scientific">Apiospora arundinis</name>
    <dbReference type="NCBI Taxonomy" id="335852"/>
    <lineage>
        <taxon>Eukaryota</taxon>
        <taxon>Fungi</taxon>
        <taxon>Dikarya</taxon>
        <taxon>Ascomycota</taxon>
        <taxon>Pezizomycotina</taxon>
        <taxon>Sordariomycetes</taxon>
        <taxon>Xylariomycetidae</taxon>
        <taxon>Amphisphaeriales</taxon>
        <taxon>Apiosporaceae</taxon>
        <taxon>Apiospora</taxon>
    </lineage>
</organism>